<protein>
    <recommendedName>
        <fullName evidence="4">Type-4 uracil-DNA glycosylase</fullName>
        <ecNumber evidence="3">3.2.2.27</ecNumber>
    </recommendedName>
</protein>
<dbReference type="PANTHER" id="PTHR33693">
    <property type="entry name" value="TYPE-5 URACIL-DNA GLYCOSYLASE"/>
    <property type="match status" value="1"/>
</dbReference>
<evidence type="ECO:0000256" key="3">
    <source>
        <dbReference type="ARBA" id="ARBA00012030"/>
    </source>
</evidence>
<keyword evidence="9" id="KW-0408">Iron</keyword>
<name>A0A975BT70_9BACT</name>
<proteinExistence type="inferred from homology"/>
<organism evidence="14 15">
    <name type="scientific">Desulfonema magnum</name>
    <dbReference type="NCBI Taxonomy" id="45655"/>
    <lineage>
        <taxon>Bacteria</taxon>
        <taxon>Pseudomonadati</taxon>
        <taxon>Thermodesulfobacteriota</taxon>
        <taxon>Desulfobacteria</taxon>
        <taxon>Desulfobacterales</taxon>
        <taxon>Desulfococcaceae</taxon>
        <taxon>Desulfonema</taxon>
    </lineage>
</organism>
<evidence type="ECO:0000256" key="10">
    <source>
        <dbReference type="ARBA" id="ARBA00023014"/>
    </source>
</evidence>
<dbReference type="Gene3D" id="3.40.470.10">
    <property type="entry name" value="Uracil-DNA glycosylase-like domain"/>
    <property type="match status" value="1"/>
</dbReference>
<evidence type="ECO:0000256" key="11">
    <source>
        <dbReference type="ARBA" id="ARBA00023204"/>
    </source>
</evidence>
<keyword evidence="6" id="KW-0479">Metal-binding</keyword>
<dbReference type="Pfam" id="PF03167">
    <property type="entry name" value="UDG"/>
    <property type="match status" value="1"/>
</dbReference>
<keyword evidence="10" id="KW-0411">Iron-sulfur</keyword>
<dbReference type="SUPFAM" id="SSF52141">
    <property type="entry name" value="Uracil-DNA glycosylase-like"/>
    <property type="match status" value="1"/>
</dbReference>
<sequence>MVQAKHFVAITEDVKNYLRFLNETTGCHGFDCSEKSLDLIKNWGKKETPARIRKQASDRDQRYISDRSRKQASDKTLYPPDERRRIVLPKTLGAIRTDLGDCHRCKLFKGRKNIVFGAGNPRAQLVFVGEGPGYDEDQAGEPFVGEAGQLLTKIIQAMKLTREDIYICNIIKCRPPGNRDPEPDEIKACSPFLKRQLEAIKPDFICALGTFAAQSLLGTEKPISELRGRFYDYMDMKVMPTFHPEYLLRYPQKKRDVWEDVQKLMKSLGIN</sequence>
<dbReference type="EC" id="3.2.2.27" evidence="3"/>
<dbReference type="Proteomes" id="UP000663722">
    <property type="component" value="Chromosome"/>
</dbReference>
<dbReference type="InterPro" id="IPR036895">
    <property type="entry name" value="Uracil-DNA_glycosylase-like_sf"/>
</dbReference>
<reference evidence="14" key="1">
    <citation type="journal article" date="2021" name="Microb. Physiol.">
        <title>Proteogenomic Insights into the Physiology of Marine, Sulfate-Reducing, Filamentous Desulfonema limicola and Desulfonema magnum.</title>
        <authorList>
            <person name="Schnaars V."/>
            <person name="Wohlbrand L."/>
            <person name="Scheve S."/>
            <person name="Hinrichs C."/>
            <person name="Reinhardt R."/>
            <person name="Rabus R."/>
        </authorList>
    </citation>
    <scope>NUCLEOTIDE SEQUENCE</scope>
    <source>
        <strain evidence="14">4be13</strain>
    </source>
</reference>
<evidence type="ECO:0000256" key="4">
    <source>
        <dbReference type="ARBA" id="ARBA00019403"/>
    </source>
</evidence>
<dbReference type="InterPro" id="IPR005122">
    <property type="entry name" value="Uracil-DNA_glycosylase-like"/>
</dbReference>
<comment type="similarity">
    <text evidence="2">Belongs to the uracil-DNA glycosylase (UDG) superfamily. Type 4 (UDGa) family.</text>
</comment>
<evidence type="ECO:0000313" key="15">
    <source>
        <dbReference type="Proteomes" id="UP000663722"/>
    </source>
</evidence>
<dbReference type="AlphaFoldDB" id="A0A975BT70"/>
<evidence type="ECO:0000256" key="5">
    <source>
        <dbReference type="ARBA" id="ARBA00022485"/>
    </source>
</evidence>
<keyword evidence="11" id="KW-0234">DNA repair</keyword>
<dbReference type="GO" id="GO:0051539">
    <property type="term" value="F:4 iron, 4 sulfur cluster binding"/>
    <property type="evidence" value="ECO:0007669"/>
    <property type="project" value="UniProtKB-KW"/>
</dbReference>
<evidence type="ECO:0000256" key="12">
    <source>
        <dbReference type="SAM" id="MobiDB-lite"/>
    </source>
</evidence>
<dbReference type="CDD" id="cd10030">
    <property type="entry name" value="UDG-F4_TTUDGA_SPO1dp_like"/>
    <property type="match status" value="1"/>
</dbReference>
<evidence type="ECO:0000256" key="9">
    <source>
        <dbReference type="ARBA" id="ARBA00023004"/>
    </source>
</evidence>
<dbReference type="SMART" id="SM00986">
    <property type="entry name" value="UDG"/>
    <property type="match status" value="1"/>
</dbReference>
<keyword evidence="7" id="KW-0227">DNA damage</keyword>
<dbReference type="InterPro" id="IPR005273">
    <property type="entry name" value="Ura-DNA_glyco_family4"/>
</dbReference>
<feature type="region of interest" description="Disordered" evidence="12">
    <location>
        <begin position="50"/>
        <end position="79"/>
    </location>
</feature>
<dbReference type="InterPro" id="IPR051536">
    <property type="entry name" value="UDG_Type-4/5"/>
</dbReference>
<dbReference type="GO" id="GO:0004844">
    <property type="term" value="F:uracil DNA N-glycosylase activity"/>
    <property type="evidence" value="ECO:0007669"/>
    <property type="project" value="UniProtKB-EC"/>
</dbReference>
<feature type="domain" description="Uracil-DNA glycosylase-like" evidence="13">
    <location>
        <begin position="116"/>
        <end position="262"/>
    </location>
</feature>
<evidence type="ECO:0000256" key="1">
    <source>
        <dbReference type="ARBA" id="ARBA00001400"/>
    </source>
</evidence>
<feature type="compositionally biased region" description="Basic and acidic residues" evidence="12">
    <location>
        <begin position="50"/>
        <end position="73"/>
    </location>
</feature>
<dbReference type="RefSeq" id="WP_207678969.1">
    <property type="nucleotide sequence ID" value="NZ_CP061800.1"/>
</dbReference>
<dbReference type="PANTHER" id="PTHR33693:SF1">
    <property type="entry name" value="TYPE-4 URACIL-DNA GLYCOSYLASE"/>
    <property type="match status" value="1"/>
</dbReference>
<evidence type="ECO:0000256" key="2">
    <source>
        <dbReference type="ARBA" id="ARBA00006521"/>
    </source>
</evidence>
<dbReference type="KEGG" id="dmm:dnm_070860"/>
<evidence type="ECO:0000313" key="14">
    <source>
        <dbReference type="EMBL" id="QTA91022.1"/>
    </source>
</evidence>
<keyword evidence="8" id="KW-0378">Hydrolase</keyword>
<comment type="catalytic activity">
    <reaction evidence="1">
        <text>Hydrolyzes single-stranded DNA or mismatched double-stranded DNA and polynucleotides, releasing free uracil.</text>
        <dbReference type="EC" id="3.2.2.27"/>
    </reaction>
</comment>
<dbReference type="SMART" id="SM00987">
    <property type="entry name" value="UreE_C"/>
    <property type="match status" value="1"/>
</dbReference>
<accession>A0A975BT70</accession>
<evidence type="ECO:0000256" key="8">
    <source>
        <dbReference type="ARBA" id="ARBA00022801"/>
    </source>
</evidence>
<dbReference type="GO" id="GO:0046872">
    <property type="term" value="F:metal ion binding"/>
    <property type="evidence" value="ECO:0007669"/>
    <property type="project" value="UniProtKB-KW"/>
</dbReference>
<evidence type="ECO:0000256" key="6">
    <source>
        <dbReference type="ARBA" id="ARBA00022723"/>
    </source>
</evidence>
<dbReference type="EMBL" id="CP061800">
    <property type="protein sequence ID" value="QTA91022.1"/>
    <property type="molecule type" value="Genomic_DNA"/>
</dbReference>
<dbReference type="GO" id="GO:0006281">
    <property type="term" value="P:DNA repair"/>
    <property type="evidence" value="ECO:0007669"/>
    <property type="project" value="UniProtKB-KW"/>
</dbReference>
<keyword evidence="5" id="KW-0004">4Fe-4S</keyword>
<dbReference type="NCBIfam" id="TIGR00758">
    <property type="entry name" value="UDG_fam4"/>
    <property type="match status" value="1"/>
</dbReference>
<evidence type="ECO:0000259" key="13">
    <source>
        <dbReference type="SMART" id="SM00986"/>
    </source>
</evidence>
<evidence type="ECO:0000256" key="7">
    <source>
        <dbReference type="ARBA" id="ARBA00022763"/>
    </source>
</evidence>
<keyword evidence="15" id="KW-1185">Reference proteome</keyword>
<gene>
    <name evidence="14" type="ORF">dnm_070860</name>
</gene>